<dbReference type="PROSITE" id="PS51276">
    <property type="entry name" value="PEPTIDASE_C56_PFPI"/>
    <property type="match status" value="1"/>
</dbReference>
<dbReference type="EMBL" id="JAEIOS010000012">
    <property type="protein sequence ID" value="MBI8989520.1"/>
    <property type="molecule type" value="Genomic_DNA"/>
</dbReference>
<gene>
    <name evidence="3" type="ORF">JDV75_07060</name>
</gene>
<comment type="similarity">
    <text evidence="1">Belongs to the peptidase C56 family.</text>
</comment>
<dbReference type="InterPro" id="IPR029062">
    <property type="entry name" value="Class_I_gatase-like"/>
</dbReference>
<dbReference type="PANTHER" id="PTHR42733">
    <property type="entry name" value="DJ-1 PROTEIN"/>
    <property type="match status" value="1"/>
</dbReference>
<comment type="caution">
    <text evidence="3">The sequence shown here is derived from an EMBL/GenBank/DDBJ whole genome shotgun (WGS) entry which is preliminary data.</text>
</comment>
<dbReference type="Proteomes" id="UP000645966">
    <property type="component" value="Unassembled WGS sequence"/>
</dbReference>
<feature type="domain" description="DJ-1/PfpI" evidence="2">
    <location>
        <begin position="5"/>
        <end position="175"/>
    </location>
</feature>
<dbReference type="AlphaFoldDB" id="A0A934I6S8"/>
<evidence type="ECO:0000313" key="4">
    <source>
        <dbReference type="Proteomes" id="UP000645966"/>
    </source>
</evidence>
<dbReference type="InterPro" id="IPR002818">
    <property type="entry name" value="DJ-1/PfpI"/>
</dbReference>
<organism evidence="3 4">
    <name type="scientific">Corynebacterium meridianum</name>
    <dbReference type="NCBI Taxonomy" id="2765363"/>
    <lineage>
        <taxon>Bacteria</taxon>
        <taxon>Bacillati</taxon>
        <taxon>Actinomycetota</taxon>
        <taxon>Actinomycetes</taxon>
        <taxon>Mycobacteriales</taxon>
        <taxon>Corynebacteriaceae</taxon>
        <taxon>Corynebacterium</taxon>
    </lineage>
</organism>
<name>A0A934I6S8_9CORY</name>
<evidence type="ECO:0000259" key="2">
    <source>
        <dbReference type="Pfam" id="PF01965"/>
    </source>
</evidence>
<protein>
    <submittedName>
        <fullName evidence="3">DJ-1/PfpI family protein</fullName>
    </submittedName>
</protein>
<evidence type="ECO:0000313" key="3">
    <source>
        <dbReference type="EMBL" id="MBI8989520.1"/>
    </source>
</evidence>
<dbReference type="Gene3D" id="3.40.50.880">
    <property type="match status" value="1"/>
</dbReference>
<reference evidence="3" key="1">
    <citation type="submission" date="2020-12" db="EMBL/GenBank/DDBJ databases">
        <title>Genome public.</title>
        <authorList>
            <person name="Sun Q."/>
        </authorList>
    </citation>
    <scope>NUCLEOTIDE SEQUENCE</scope>
    <source>
        <strain evidence="3">CCM 8863</strain>
    </source>
</reference>
<keyword evidence="4" id="KW-1185">Reference proteome</keyword>
<evidence type="ECO:0000256" key="1">
    <source>
        <dbReference type="ARBA" id="ARBA00008542"/>
    </source>
</evidence>
<dbReference type="RefSeq" id="WP_198738561.1">
    <property type="nucleotide sequence ID" value="NZ_JAEIOS010000012.1"/>
</dbReference>
<accession>A0A934I6S8</accession>
<proteinExistence type="inferred from homology"/>
<dbReference type="PANTHER" id="PTHR42733:SF12">
    <property type="entry name" value="PROTEINASE"/>
    <property type="match status" value="1"/>
</dbReference>
<dbReference type="Pfam" id="PF01965">
    <property type="entry name" value="DJ-1_PfpI"/>
    <property type="match status" value="1"/>
</dbReference>
<dbReference type="SUPFAM" id="SSF52317">
    <property type="entry name" value="Class I glutamine amidotransferase-like"/>
    <property type="match status" value="1"/>
</dbReference>
<sequence length="178" mass="18942">MADTKKIIIVSTDFGTEQAEIVQPADKLRALGHDVIVATPTGEDVQTLEGDRDPASVVPTDVRLSEAVGPFDVVVLPGGTLNSDAARMDEEVRNLVKQQADEGRAVAAICHAPWVLIESGVADGKTMTGYDSVRTDLRNAGATVVDESAKVCTANGWTLITSRNPRDLDDFIRAIDGL</sequence>
<dbReference type="InterPro" id="IPR006286">
    <property type="entry name" value="C56_PfpI-like"/>
</dbReference>